<dbReference type="AlphaFoldDB" id="A0A8S3PPI4"/>
<keyword evidence="6" id="KW-0325">Glycoprotein</keyword>
<reference evidence="10" key="1">
    <citation type="submission" date="2021-03" db="EMBL/GenBank/DDBJ databases">
        <authorList>
            <person name="Bekaert M."/>
        </authorList>
    </citation>
    <scope>NUCLEOTIDE SEQUENCE</scope>
</reference>
<evidence type="ECO:0000313" key="10">
    <source>
        <dbReference type="EMBL" id="CAG2185502.1"/>
    </source>
</evidence>
<dbReference type="PANTHER" id="PTHR24269">
    <property type="entry name" value="KREMEN PROTEIN"/>
    <property type="match status" value="1"/>
</dbReference>
<proteinExistence type="predicted"/>
<dbReference type="InterPro" id="IPR051836">
    <property type="entry name" value="Kremen_rcpt"/>
</dbReference>
<evidence type="ECO:0000256" key="3">
    <source>
        <dbReference type="ARBA" id="ARBA00022729"/>
    </source>
</evidence>
<dbReference type="Pfam" id="PF01822">
    <property type="entry name" value="WSC"/>
    <property type="match status" value="1"/>
</dbReference>
<dbReference type="EMBL" id="CAJPWZ010000091">
    <property type="protein sequence ID" value="CAG2185502.1"/>
    <property type="molecule type" value="Genomic_DNA"/>
</dbReference>
<feature type="domain" description="WSC" evidence="9">
    <location>
        <begin position="1"/>
        <end position="78"/>
    </location>
</feature>
<organism evidence="10 11">
    <name type="scientific">Mytilus edulis</name>
    <name type="common">Blue mussel</name>
    <dbReference type="NCBI Taxonomy" id="6550"/>
    <lineage>
        <taxon>Eukaryota</taxon>
        <taxon>Metazoa</taxon>
        <taxon>Spiralia</taxon>
        <taxon>Lophotrochozoa</taxon>
        <taxon>Mollusca</taxon>
        <taxon>Bivalvia</taxon>
        <taxon>Autobranchia</taxon>
        <taxon>Pteriomorphia</taxon>
        <taxon>Mytilida</taxon>
        <taxon>Mytiloidea</taxon>
        <taxon>Mytilidae</taxon>
        <taxon>Mytilinae</taxon>
        <taxon>Mytilus</taxon>
    </lineage>
</organism>
<keyword evidence="3" id="KW-0732">Signal</keyword>
<feature type="region of interest" description="Disordered" evidence="7">
    <location>
        <begin position="108"/>
        <end position="146"/>
    </location>
</feature>
<dbReference type="Proteomes" id="UP000683360">
    <property type="component" value="Unassembled WGS sequence"/>
</dbReference>
<evidence type="ECO:0000256" key="1">
    <source>
        <dbReference type="ARBA" id="ARBA00004167"/>
    </source>
</evidence>
<keyword evidence="2 8" id="KW-0812">Transmembrane</keyword>
<evidence type="ECO:0000256" key="5">
    <source>
        <dbReference type="ARBA" id="ARBA00023136"/>
    </source>
</evidence>
<evidence type="ECO:0000256" key="2">
    <source>
        <dbReference type="ARBA" id="ARBA00022692"/>
    </source>
</evidence>
<feature type="transmembrane region" description="Helical" evidence="8">
    <location>
        <begin position="295"/>
        <end position="323"/>
    </location>
</feature>
<dbReference type="SMART" id="SM00321">
    <property type="entry name" value="WSC"/>
    <property type="match status" value="1"/>
</dbReference>
<feature type="region of interest" description="Disordered" evidence="7">
    <location>
        <begin position="183"/>
        <end position="215"/>
    </location>
</feature>
<evidence type="ECO:0000259" key="9">
    <source>
        <dbReference type="PROSITE" id="PS51212"/>
    </source>
</evidence>
<name>A0A8S3PPI4_MYTED</name>
<protein>
    <recommendedName>
        <fullName evidence="9">WSC domain-containing protein</fullName>
    </recommendedName>
</protein>
<evidence type="ECO:0000313" key="11">
    <source>
        <dbReference type="Proteomes" id="UP000683360"/>
    </source>
</evidence>
<evidence type="ECO:0000256" key="7">
    <source>
        <dbReference type="SAM" id="MobiDB-lite"/>
    </source>
</evidence>
<comment type="caution">
    <text evidence="10">The sequence shown here is derived from an EMBL/GenBank/DDBJ whole genome shotgun (WGS) entry which is preliminary data.</text>
</comment>
<evidence type="ECO:0000256" key="6">
    <source>
        <dbReference type="ARBA" id="ARBA00023180"/>
    </source>
</evidence>
<feature type="compositionally biased region" description="Low complexity" evidence="7">
    <location>
        <begin position="191"/>
        <end position="213"/>
    </location>
</feature>
<accession>A0A8S3PPI4</accession>
<dbReference type="PROSITE" id="PS51212">
    <property type="entry name" value="WSC"/>
    <property type="match status" value="1"/>
</dbReference>
<dbReference type="GO" id="GO:0005886">
    <property type="term" value="C:plasma membrane"/>
    <property type="evidence" value="ECO:0007669"/>
    <property type="project" value="TreeGrafter"/>
</dbReference>
<keyword evidence="5 8" id="KW-0472">Membrane</keyword>
<gene>
    <name evidence="10" type="ORF">MEDL_1097</name>
</gene>
<dbReference type="PANTHER" id="PTHR24269:SF16">
    <property type="entry name" value="PROTEIN SLG1"/>
    <property type="match status" value="1"/>
</dbReference>
<dbReference type="OrthoDB" id="5985073at2759"/>
<keyword evidence="11" id="KW-1185">Reference proteome</keyword>
<comment type="subcellular location">
    <subcellularLocation>
        <location evidence="1">Membrane</location>
        <topology evidence="1">Single-pass membrane protein</topology>
    </subcellularLocation>
</comment>
<evidence type="ECO:0000256" key="4">
    <source>
        <dbReference type="ARBA" id="ARBA00022989"/>
    </source>
</evidence>
<dbReference type="InterPro" id="IPR002889">
    <property type="entry name" value="WSC_carb-bd"/>
</dbReference>
<keyword evidence="4 8" id="KW-1133">Transmembrane helix</keyword>
<sequence length="334" mass="36409">MLDVKITDGSMTVELCYNKCSKYSHFGLQIKKQCFCGYSTDDATIYPRRPENECNKACAGNTSQTCGGFWRMNVYRKVLVDITSAANTVTTTLPDLTSRNTDSTVTTLPDLTSPNTDSTVTTLPDSISPNTSSTVTMLPDSTSPNTDSTVITLTDLTSSNTDSTVITLPDLTRSNTHSAITTLLDSTSPNTDSTVTTLSDSTSPNTDSTTATLPDATNQHADSTINSCKCPCSNVGQNKWLFLQNLNLTMQEIKVVMQPELEALEKELRVKKTNTNRLLRSKTSASDDRISSTTIGYAGAISVCVVLFVPVLQDILRCGYWIYFKTKVKCLKKS</sequence>
<evidence type="ECO:0000256" key="8">
    <source>
        <dbReference type="SAM" id="Phobius"/>
    </source>
</evidence>